<proteinExistence type="predicted"/>
<dbReference type="EMBL" id="KB020465">
    <property type="protein sequence ID" value="ELA37396.1"/>
    <property type="molecule type" value="Genomic_DNA"/>
</dbReference>
<dbReference type="SUPFAM" id="SSF48452">
    <property type="entry name" value="TPR-like"/>
    <property type="match status" value="1"/>
</dbReference>
<evidence type="ECO:0000256" key="1">
    <source>
        <dbReference type="SAM" id="MobiDB-lite"/>
    </source>
</evidence>
<evidence type="ECO:0000313" key="2">
    <source>
        <dbReference type="EMBL" id="ELA37396.1"/>
    </source>
</evidence>
<dbReference type="InterPro" id="IPR011990">
    <property type="entry name" value="TPR-like_helical_dom_sf"/>
</dbReference>
<dbReference type="AlphaFoldDB" id="L2GGM7"/>
<dbReference type="STRING" id="1213859.L2GGM7"/>
<gene>
    <name evidence="2" type="ORF">CGGC5_15460</name>
</gene>
<dbReference type="Gene3D" id="1.25.40.10">
    <property type="entry name" value="Tetratricopeptide repeat domain"/>
    <property type="match status" value="1"/>
</dbReference>
<sequence>MILNKLPNKTEGSYSSLTLELGKVIKQLSKRTAIDELDQMLNKATSTRGEVINDLERSLTAEQISELNELLKWVVYSNVSLTVDELEAAMALGSGIESVPWLESAIKTNYSAILKLEDDNVCVQDEVEEFLRKGAVALGLPDTVKDHSSISMTISIKSASREQCGHFFWALADRAFRNQFQFNFEGDSFNTFHALGQHISVDEFEANHFIVTRAFEYFRKDPVEETKAIDIYLLNWLPYHLDRLRVLEDDRKGELSSEQKSEIGLNLQNMFQDDRVLQNHKRTFQKGYWTSEEIKDVRLWLDDPAVVRRMDRKWRADVKTAPSPLRGYFKPIAIAVLEGLLRDRSWEVTNACTWLRQFIALDNAVTPQLDASVNDENDSTNSSPSSSAISDYSIYWNNTNSWCQGFLGLSDSQIDSLWYERLAEATLSEGCGWDVISSFYDRALEQEDPSWLCYRGLGVASLARGRTQDAVAQLGRALDEASKEAACPQPQPTDLAALHLLLGQCCHKTGGMRQAISHYSAAGEVGNSAQLMEGQLGQLRAALALEHAEKTVEVLESIFPTGHTAEKAFGVLKQIAEDLDHESLVLGVFDVAKNNPELLSRIKAAMRAATSNLSPVQDRTIDTIEEADYHIDDEVRGVLLYDQGIAAYQLANSSTTAPSEKAELVDNALMLWRESQEQLSHVGGTVFSSVRLSAISALAKHYFLNMVQKGPDMGQMETLAKMAKDDSMSYLSSNPCSGYLGVLHIQNGNKEKAREALKYQVETAIQILSDDWSENDHLGFYILQSTLSQYHDMENAVVARSLQGQPDLVTSALRFSAKDFPDVTEENKQRMMKLAIKLADETISQSRIHITVGSQQFLRIKAAKSYVESFTSSEYFEREIQSNDDQNSVKSAHCSVDDVEIVHSLIKKRLDALEDQHSSEAYDEDLITITCDGLAFDGKKCQKTADFETEFYQCTYCFRRDFCPDCLKNLRAIGSEASPVCSPTHKWLRCPPQGDDMYVGPEAEIVRVPTSVDVLPEDGQVWVAHYATEGVKTVLVDTWKEQLANHWGIPLSVGENAETETVTSEPVDIGDEGDGSNSGLT</sequence>
<organism evidence="2">
    <name type="scientific">Colletotrichum fructicola (strain Nara gc5)</name>
    <name type="common">Anthracnose fungus</name>
    <name type="synonym">Colletotrichum gloeosporioides (strain Nara gc5)</name>
    <dbReference type="NCBI Taxonomy" id="1213859"/>
    <lineage>
        <taxon>Eukaryota</taxon>
        <taxon>Fungi</taxon>
        <taxon>Dikarya</taxon>
        <taxon>Ascomycota</taxon>
        <taxon>Pezizomycotina</taxon>
        <taxon>Sordariomycetes</taxon>
        <taxon>Hypocreomycetidae</taxon>
        <taxon>Glomerellales</taxon>
        <taxon>Glomerellaceae</taxon>
        <taxon>Colletotrichum</taxon>
        <taxon>Colletotrichum gloeosporioides species complex</taxon>
    </lineage>
</organism>
<name>L2GGM7_COLFN</name>
<reference evidence="2" key="1">
    <citation type="submission" date="2012-08" db="EMBL/GenBank/DDBJ databases">
        <title>Genome analysis of Colletotrichum orbiculare and Colletotrichum fructicola.</title>
        <authorList>
            <person name="Gan P.H.P."/>
            <person name="Ikeda K."/>
            <person name="Irieda H."/>
            <person name="Narusaka M."/>
            <person name="O'Connell R.J."/>
            <person name="Narusaka Y."/>
            <person name="Takano Y."/>
            <person name="Kubo Y."/>
            <person name="Shirasu K."/>
        </authorList>
    </citation>
    <scope>NUCLEOTIDE SEQUENCE</scope>
    <source>
        <strain evidence="2">Nara gc5</strain>
    </source>
</reference>
<feature type="region of interest" description="Disordered" evidence="1">
    <location>
        <begin position="1055"/>
        <end position="1081"/>
    </location>
</feature>
<dbReference type="HOGENOM" id="CLU_286046_0_0_1"/>
<dbReference type="PANTHER" id="PTHR10039">
    <property type="entry name" value="AMELOGENIN"/>
    <property type="match status" value="1"/>
</dbReference>
<protein>
    <submittedName>
        <fullName evidence="2">Nacht and tpr domain-containing protein</fullName>
    </submittedName>
</protein>
<accession>L2GGM7</accession>
<dbReference type="PANTHER" id="PTHR10039:SF14">
    <property type="entry name" value="NACHT DOMAIN-CONTAINING PROTEIN"/>
    <property type="match status" value="1"/>
</dbReference>